<evidence type="ECO:0000313" key="2">
    <source>
        <dbReference type="EMBL" id="CAE0790664.1"/>
    </source>
</evidence>
<protein>
    <submittedName>
        <fullName evidence="2">Uncharacterized protein</fullName>
    </submittedName>
</protein>
<dbReference type="AlphaFoldDB" id="A0A7S4FEV5"/>
<evidence type="ECO:0000256" key="1">
    <source>
        <dbReference type="SAM" id="MobiDB-lite"/>
    </source>
</evidence>
<organism evidence="2">
    <name type="scientific">Eutreptiella gymnastica</name>
    <dbReference type="NCBI Taxonomy" id="73025"/>
    <lineage>
        <taxon>Eukaryota</taxon>
        <taxon>Discoba</taxon>
        <taxon>Euglenozoa</taxon>
        <taxon>Euglenida</taxon>
        <taxon>Spirocuta</taxon>
        <taxon>Euglenophyceae</taxon>
        <taxon>Eutreptiales</taxon>
        <taxon>Eutreptiaceae</taxon>
        <taxon>Eutreptiella</taxon>
    </lineage>
</organism>
<sequence length="109" mass="12034">MQINSAVLRCSCDPGSKSGKSASPQQENWVWEVRSRQWKLTLADGPLRVHVGILIMLCSLLLQPLCKGTAAILHHSDSQTKNTAHQLPEGSESHHPAVFAPEVRRWGDT</sequence>
<feature type="region of interest" description="Disordered" evidence="1">
    <location>
        <begin position="77"/>
        <end position="109"/>
    </location>
</feature>
<reference evidence="2" key="1">
    <citation type="submission" date="2021-01" db="EMBL/GenBank/DDBJ databases">
        <authorList>
            <person name="Corre E."/>
            <person name="Pelletier E."/>
            <person name="Niang G."/>
            <person name="Scheremetjew M."/>
            <person name="Finn R."/>
            <person name="Kale V."/>
            <person name="Holt S."/>
            <person name="Cochrane G."/>
            <person name="Meng A."/>
            <person name="Brown T."/>
            <person name="Cohen L."/>
        </authorList>
    </citation>
    <scope>NUCLEOTIDE SEQUENCE</scope>
    <source>
        <strain evidence="2">CCMP1594</strain>
    </source>
</reference>
<gene>
    <name evidence="2" type="ORF">EGYM00163_LOCUS1778</name>
</gene>
<name>A0A7S4FEV5_9EUGL</name>
<proteinExistence type="predicted"/>
<dbReference type="EMBL" id="HBJA01005389">
    <property type="protein sequence ID" value="CAE0790664.1"/>
    <property type="molecule type" value="Transcribed_RNA"/>
</dbReference>
<accession>A0A7S4FEV5</accession>